<name>A0A2W5T0K2_9BACT</name>
<accession>A0A2W5T0K2</accession>
<dbReference type="Proteomes" id="UP000249061">
    <property type="component" value="Unassembled WGS sequence"/>
</dbReference>
<proteinExistence type="predicted"/>
<gene>
    <name evidence="1" type="ORF">DI536_24090</name>
</gene>
<sequence>MAVLISSSAFAAGKISLLDTSLGKKLDTRGWLGLWSDRLEPVKVTLRRVPATEDTGEVFEADFGTGAARPLFVVKGVKAGPVKTVHAQHDGFPDVGAKVRGEGFELEVQKHGPAGRKLVLREGATEQVLYQQAEADLDGWGVSWVGDADGDGKLDFLIEADRHYNLSTSRLFLSSKAGKGQLVKQVAVSTATGC</sequence>
<reference evidence="1 2" key="1">
    <citation type="submission" date="2017-08" db="EMBL/GenBank/DDBJ databases">
        <title>Infants hospitalized years apart are colonized by the same room-sourced microbial strains.</title>
        <authorList>
            <person name="Brooks B."/>
            <person name="Olm M.R."/>
            <person name="Firek B.A."/>
            <person name="Baker R."/>
            <person name="Thomas B.C."/>
            <person name="Morowitz M.J."/>
            <person name="Banfield J.F."/>
        </authorList>
    </citation>
    <scope>NUCLEOTIDE SEQUENCE [LARGE SCALE GENOMIC DNA]</scope>
    <source>
        <strain evidence="1">S2_003_000_R2_14</strain>
    </source>
</reference>
<protein>
    <submittedName>
        <fullName evidence="1">Uncharacterized protein</fullName>
    </submittedName>
</protein>
<organism evidence="1 2">
    <name type="scientific">Archangium gephyra</name>
    <dbReference type="NCBI Taxonomy" id="48"/>
    <lineage>
        <taxon>Bacteria</taxon>
        <taxon>Pseudomonadati</taxon>
        <taxon>Myxococcota</taxon>
        <taxon>Myxococcia</taxon>
        <taxon>Myxococcales</taxon>
        <taxon>Cystobacterineae</taxon>
        <taxon>Archangiaceae</taxon>
        <taxon>Archangium</taxon>
    </lineage>
</organism>
<evidence type="ECO:0000313" key="2">
    <source>
        <dbReference type="Proteomes" id="UP000249061"/>
    </source>
</evidence>
<evidence type="ECO:0000313" key="1">
    <source>
        <dbReference type="EMBL" id="PZR08592.1"/>
    </source>
</evidence>
<dbReference type="AlphaFoldDB" id="A0A2W5T0K2"/>
<comment type="caution">
    <text evidence="1">The sequence shown here is derived from an EMBL/GenBank/DDBJ whole genome shotgun (WGS) entry which is preliminary data.</text>
</comment>
<dbReference type="InterPro" id="IPR028994">
    <property type="entry name" value="Integrin_alpha_N"/>
</dbReference>
<dbReference type="SUPFAM" id="SSF69318">
    <property type="entry name" value="Integrin alpha N-terminal domain"/>
    <property type="match status" value="1"/>
</dbReference>
<dbReference type="EMBL" id="QFQP01000024">
    <property type="protein sequence ID" value="PZR08592.1"/>
    <property type="molecule type" value="Genomic_DNA"/>
</dbReference>